<dbReference type="InterPro" id="IPR006528">
    <property type="entry name" value="Phage_head_morphogenesis_dom"/>
</dbReference>
<dbReference type="RefSeq" id="WP_051396127.1">
    <property type="nucleotide sequence ID" value="NZ_AZOD01000009.1"/>
</dbReference>
<evidence type="ECO:0000313" key="2">
    <source>
        <dbReference type="EMBL" id="WZW87045.1"/>
    </source>
</evidence>
<dbReference type="Proteomes" id="UP001449178">
    <property type="component" value="Chromosome"/>
</dbReference>
<keyword evidence="3" id="KW-1185">Reference proteome</keyword>
<name>A0ABZ3BWZ8_9GAMM</name>
<feature type="domain" description="Phage head morphogenesis" evidence="1">
    <location>
        <begin position="147"/>
        <end position="267"/>
    </location>
</feature>
<accession>A0ABZ3BWZ8</accession>
<organism evidence="2 3">
    <name type="scientific">Ignatzschineria larvae DSM 13226</name>
    <dbReference type="NCBI Taxonomy" id="1111732"/>
    <lineage>
        <taxon>Bacteria</taxon>
        <taxon>Pseudomonadati</taxon>
        <taxon>Pseudomonadota</taxon>
        <taxon>Gammaproteobacteria</taxon>
        <taxon>Cardiobacteriales</taxon>
        <taxon>Ignatzschineriaceae</taxon>
        <taxon>Ignatzschineria</taxon>
    </lineage>
</organism>
<evidence type="ECO:0000313" key="3">
    <source>
        <dbReference type="Proteomes" id="UP001449178"/>
    </source>
</evidence>
<evidence type="ECO:0000259" key="1">
    <source>
        <dbReference type="Pfam" id="PF04233"/>
    </source>
</evidence>
<dbReference type="NCBIfam" id="TIGR01641">
    <property type="entry name" value="phageSPP1_gp7"/>
    <property type="match status" value="1"/>
</dbReference>
<dbReference type="Pfam" id="PF04233">
    <property type="entry name" value="Phage_Mu_F"/>
    <property type="match status" value="1"/>
</dbReference>
<gene>
    <name evidence="2" type="ORF">WMO13_06575</name>
</gene>
<sequence length="275" mass="31267">MKRKKPKVRGKRFIEAVAPSKRAEVYYREQINNLIKSMLDEVLSAVRKPKLNDSDEIGDDDSINRLLIALTSIADKDITQSATRVALGFVGRSNTQNKKRFVWSIERARGIDVTSIIDKMDIGDVVAQAIKDNVDLIKSIKTDFIKDIGSQVFEDFKKGKRQSDLIKSIYERGEVTKSRAKFIARDQTAKINSAFNEARERKLGVDIYRWSGTGDERERHSHFVLNGMLCKYSDPTVYSDDEGKTWKKRSSIGAYEGNPGTDYQCRCLGLPQINF</sequence>
<reference evidence="2 3" key="1">
    <citation type="submission" date="2024-03" db="EMBL/GenBank/DDBJ databases">
        <title>Complete Genome Sequence and Annotation of Ignatzschineria larvae DSM 13226.</title>
        <authorList>
            <person name="Cantrell E."/>
            <person name="Burcham Z.M."/>
        </authorList>
    </citation>
    <scope>NUCLEOTIDE SEQUENCE [LARGE SCALE GENOMIC DNA]</scope>
    <source>
        <strain evidence="2 3">DSM 13226</strain>
    </source>
</reference>
<proteinExistence type="predicted"/>
<dbReference type="EMBL" id="CP150637">
    <property type="protein sequence ID" value="WZW87045.1"/>
    <property type="molecule type" value="Genomic_DNA"/>
</dbReference>
<protein>
    <submittedName>
        <fullName evidence="2">Phage head morphogenesis protein</fullName>
    </submittedName>
</protein>